<feature type="compositionally biased region" description="Polar residues" evidence="5">
    <location>
        <begin position="82"/>
        <end position="111"/>
    </location>
</feature>
<feature type="transmembrane region" description="Helical" evidence="6">
    <location>
        <begin position="159"/>
        <end position="180"/>
    </location>
</feature>
<keyword evidence="2 6" id="KW-0812">Transmembrane</keyword>
<keyword evidence="3 6" id="KW-1133">Transmembrane helix</keyword>
<evidence type="ECO:0000256" key="3">
    <source>
        <dbReference type="ARBA" id="ARBA00022989"/>
    </source>
</evidence>
<dbReference type="Proteomes" id="UP000799423">
    <property type="component" value="Unassembled WGS sequence"/>
</dbReference>
<evidence type="ECO:0000256" key="4">
    <source>
        <dbReference type="ARBA" id="ARBA00023136"/>
    </source>
</evidence>
<dbReference type="PANTHER" id="PTHR34187">
    <property type="entry name" value="FGR18P"/>
    <property type="match status" value="1"/>
</dbReference>
<evidence type="ECO:0000256" key="2">
    <source>
        <dbReference type="ARBA" id="ARBA00022692"/>
    </source>
</evidence>
<keyword evidence="9" id="KW-1185">Reference proteome</keyword>
<gene>
    <name evidence="8" type="ORF">T440DRAFT_402658</name>
</gene>
<keyword evidence="4 6" id="KW-0472">Membrane</keyword>
<feature type="domain" description="DUF202" evidence="7">
    <location>
        <begin position="150"/>
        <end position="226"/>
    </location>
</feature>
<dbReference type="OrthoDB" id="199599at2759"/>
<evidence type="ECO:0000256" key="6">
    <source>
        <dbReference type="SAM" id="Phobius"/>
    </source>
</evidence>
<dbReference type="AlphaFoldDB" id="A0A6A7AXE7"/>
<accession>A0A6A7AXE7</accession>
<feature type="compositionally biased region" description="Basic and acidic residues" evidence="5">
    <location>
        <begin position="23"/>
        <end position="48"/>
    </location>
</feature>
<evidence type="ECO:0000256" key="1">
    <source>
        <dbReference type="ARBA" id="ARBA00004127"/>
    </source>
</evidence>
<dbReference type="GO" id="GO:0012505">
    <property type="term" value="C:endomembrane system"/>
    <property type="evidence" value="ECO:0007669"/>
    <property type="project" value="UniProtKB-SubCell"/>
</dbReference>
<name>A0A6A7AXE7_9PLEO</name>
<comment type="subcellular location">
    <subcellularLocation>
        <location evidence="1">Endomembrane system</location>
        <topology evidence="1">Multi-pass membrane protein</topology>
    </subcellularLocation>
</comment>
<evidence type="ECO:0000313" key="9">
    <source>
        <dbReference type="Proteomes" id="UP000799423"/>
    </source>
</evidence>
<protein>
    <recommendedName>
        <fullName evidence="7">DUF202 domain-containing protein</fullName>
    </recommendedName>
</protein>
<proteinExistence type="predicted"/>
<feature type="region of interest" description="Disordered" evidence="5">
    <location>
        <begin position="1"/>
        <end position="123"/>
    </location>
</feature>
<dbReference type="InterPro" id="IPR003807">
    <property type="entry name" value="DUF202"/>
</dbReference>
<feature type="compositionally biased region" description="Polar residues" evidence="5">
    <location>
        <begin position="49"/>
        <end position="59"/>
    </location>
</feature>
<reference evidence="8" key="1">
    <citation type="submission" date="2020-01" db="EMBL/GenBank/DDBJ databases">
        <authorList>
            <consortium name="DOE Joint Genome Institute"/>
            <person name="Haridas S."/>
            <person name="Albert R."/>
            <person name="Binder M."/>
            <person name="Bloem J."/>
            <person name="Labutti K."/>
            <person name="Salamov A."/>
            <person name="Andreopoulos B."/>
            <person name="Baker S.E."/>
            <person name="Barry K."/>
            <person name="Bills G."/>
            <person name="Bluhm B.H."/>
            <person name="Cannon C."/>
            <person name="Castanera R."/>
            <person name="Culley D.E."/>
            <person name="Daum C."/>
            <person name="Ezra D."/>
            <person name="Gonzalez J.B."/>
            <person name="Henrissat B."/>
            <person name="Kuo A."/>
            <person name="Liang C."/>
            <person name="Lipzen A."/>
            <person name="Lutzoni F."/>
            <person name="Magnuson J."/>
            <person name="Mondo S."/>
            <person name="Nolan M."/>
            <person name="Ohm R."/>
            <person name="Pangilinan J."/>
            <person name="Park H.-J."/>
            <person name="Ramirez L."/>
            <person name="Alfaro M."/>
            <person name="Sun H."/>
            <person name="Tritt A."/>
            <person name="Yoshinaga Y."/>
            <person name="Zwiers L.-H."/>
            <person name="Turgeon B.G."/>
            <person name="Goodwin S.B."/>
            <person name="Spatafora J.W."/>
            <person name="Crous P.W."/>
            <person name="Grigoriev I.V."/>
        </authorList>
    </citation>
    <scope>NUCLEOTIDE SEQUENCE</scope>
    <source>
        <strain evidence="8">IPT5</strain>
    </source>
</reference>
<dbReference type="InterPro" id="IPR052053">
    <property type="entry name" value="IM_YidH-like"/>
</dbReference>
<dbReference type="PANTHER" id="PTHR34187:SF1">
    <property type="entry name" value="DUF202 DOMAIN-CONTAINING PROTEIN"/>
    <property type="match status" value="1"/>
</dbReference>
<evidence type="ECO:0000259" key="7">
    <source>
        <dbReference type="Pfam" id="PF02656"/>
    </source>
</evidence>
<feature type="compositionally biased region" description="Polar residues" evidence="5">
    <location>
        <begin position="1"/>
        <end position="12"/>
    </location>
</feature>
<feature type="transmembrane region" description="Helical" evidence="6">
    <location>
        <begin position="192"/>
        <end position="218"/>
    </location>
</feature>
<evidence type="ECO:0000256" key="5">
    <source>
        <dbReference type="SAM" id="MobiDB-lite"/>
    </source>
</evidence>
<dbReference type="EMBL" id="MU006322">
    <property type="protein sequence ID" value="KAF2847920.1"/>
    <property type="molecule type" value="Genomic_DNA"/>
</dbReference>
<organism evidence="8 9">
    <name type="scientific">Plenodomus tracheiphilus IPT5</name>
    <dbReference type="NCBI Taxonomy" id="1408161"/>
    <lineage>
        <taxon>Eukaryota</taxon>
        <taxon>Fungi</taxon>
        <taxon>Dikarya</taxon>
        <taxon>Ascomycota</taxon>
        <taxon>Pezizomycotina</taxon>
        <taxon>Dothideomycetes</taxon>
        <taxon>Pleosporomycetidae</taxon>
        <taxon>Pleosporales</taxon>
        <taxon>Pleosporineae</taxon>
        <taxon>Leptosphaeriaceae</taxon>
        <taxon>Plenodomus</taxon>
    </lineage>
</organism>
<feature type="transmembrane region" description="Helical" evidence="6">
    <location>
        <begin position="239"/>
        <end position="260"/>
    </location>
</feature>
<dbReference type="Pfam" id="PF02656">
    <property type="entry name" value="DUF202"/>
    <property type="match status" value="1"/>
</dbReference>
<evidence type="ECO:0000313" key="8">
    <source>
        <dbReference type="EMBL" id="KAF2847920.1"/>
    </source>
</evidence>
<sequence>MTSPSPSQSATGDNPYATLHARSHIEPHHDSEEAVQFERRRVPVELESTRNIATTTRSADTPEGSATIRSSGSLYSRDAATQRANATSQEGLTRPEPNSSDAHIQPTTSGASEVGRASARSSTRPPHWYNPVVTFWTTHVCPSLEEGAYRDHLALERTFLGYLRTSLILVMTGVLTSQLFHLQRSPTPNPNYGFYVIGRPLSAVFISMAIVVLLIGAVRFWRIQRQLLRGKTLVGGWEVLSIMVLSALLLIGTFALLLGIDIDKTYLNG</sequence>